<keyword evidence="4" id="KW-1185">Reference proteome</keyword>
<dbReference type="AlphaFoldDB" id="A0A0C3GEE1"/>
<dbReference type="EMBL" id="KN832974">
    <property type="protein sequence ID" value="KIM90054.1"/>
    <property type="molecule type" value="Genomic_DNA"/>
</dbReference>
<dbReference type="STRING" id="765440.A0A0C3GEE1"/>
<dbReference type="Gene3D" id="3.30.40.10">
    <property type="entry name" value="Zinc/RING finger domain, C3HC4 (zinc finger)"/>
    <property type="match status" value="1"/>
</dbReference>
<protein>
    <recommendedName>
        <fullName evidence="2">RING-type domain-containing protein</fullName>
    </recommendedName>
</protein>
<feature type="region of interest" description="Disordered" evidence="1">
    <location>
        <begin position="108"/>
        <end position="129"/>
    </location>
</feature>
<dbReference type="InterPro" id="IPR013083">
    <property type="entry name" value="Znf_RING/FYVE/PHD"/>
</dbReference>
<dbReference type="PANTHER" id="PTHR14879:SF5">
    <property type="entry name" value="RING-TYPE DOMAIN-CONTAINING PROTEIN"/>
    <property type="match status" value="1"/>
</dbReference>
<feature type="compositionally biased region" description="Basic and acidic residues" evidence="1">
    <location>
        <begin position="275"/>
        <end position="292"/>
    </location>
</feature>
<reference evidence="3 4" key="1">
    <citation type="submission" date="2014-04" db="EMBL/GenBank/DDBJ databases">
        <authorList>
            <consortium name="DOE Joint Genome Institute"/>
            <person name="Kuo A."/>
            <person name="Tarkka M."/>
            <person name="Buscot F."/>
            <person name="Kohler A."/>
            <person name="Nagy L.G."/>
            <person name="Floudas D."/>
            <person name="Copeland A."/>
            <person name="Barry K.W."/>
            <person name="Cichocki N."/>
            <person name="Veneault-Fourrey C."/>
            <person name="LaButti K."/>
            <person name="Lindquist E.A."/>
            <person name="Lipzen A."/>
            <person name="Lundell T."/>
            <person name="Morin E."/>
            <person name="Murat C."/>
            <person name="Sun H."/>
            <person name="Tunlid A."/>
            <person name="Henrissat B."/>
            <person name="Grigoriev I.V."/>
            <person name="Hibbett D.S."/>
            <person name="Martin F."/>
            <person name="Nordberg H.P."/>
            <person name="Cantor M.N."/>
            <person name="Hua S.X."/>
        </authorList>
    </citation>
    <scope>NUCLEOTIDE SEQUENCE [LARGE SCALE GENOMIC DNA]</scope>
    <source>
        <strain evidence="3 4">F 1598</strain>
    </source>
</reference>
<feature type="region of interest" description="Disordered" evidence="1">
    <location>
        <begin position="273"/>
        <end position="315"/>
    </location>
</feature>
<dbReference type="OrthoDB" id="1711136at2759"/>
<reference evidence="4" key="2">
    <citation type="submission" date="2015-01" db="EMBL/GenBank/DDBJ databases">
        <title>Evolutionary Origins and Diversification of the Mycorrhizal Mutualists.</title>
        <authorList>
            <consortium name="DOE Joint Genome Institute"/>
            <consortium name="Mycorrhizal Genomics Consortium"/>
            <person name="Kohler A."/>
            <person name="Kuo A."/>
            <person name="Nagy L.G."/>
            <person name="Floudas D."/>
            <person name="Copeland A."/>
            <person name="Barry K.W."/>
            <person name="Cichocki N."/>
            <person name="Veneault-Fourrey C."/>
            <person name="LaButti K."/>
            <person name="Lindquist E.A."/>
            <person name="Lipzen A."/>
            <person name="Lundell T."/>
            <person name="Morin E."/>
            <person name="Murat C."/>
            <person name="Riley R."/>
            <person name="Ohm R."/>
            <person name="Sun H."/>
            <person name="Tunlid A."/>
            <person name="Henrissat B."/>
            <person name="Grigoriev I.V."/>
            <person name="Hibbett D.S."/>
            <person name="Martin F."/>
        </authorList>
    </citation>
    <scope>NUCLEOTIDE SEQUENCE [LARGE SCALE GENOMIC DNA]</scope>
    <source>
        <strain evidence="4">F 1598</strain>
    </source>
</reference>
<accession>A0A0C3GEE1</accession>
<feature type="compositionally biased region" description="Polar residues" evidence="1">
    <location>
        <begin position="293"/>
        <end position="305"/>
    </location>
</feature>
<proteinExistence type="predicted"/>
<dbReference type="Proteomes" id="UP000054166">
    <property type="component" value="Unassembled WGS sequence"/>
</dbReference>
<dbReference type="InterPro" id="IPR001841">
    <property type="entry name" value="Znf_RING"/>
</dbReference>
<dbReference type="SMART" id="SM00184">
    <property type="entry name" value="RING"/>
    <property type="match status" value="2"/>
</dbReference>
<gene>
    <name evidence="3" type="ORF">PILCRDRAFT_812864</name>
</gene>
<name>A0A0C3GEE1_PILCF</name>
<sequence length="425" mass="46220">MFHLISFRNVDAAAPDAPIPDMPTRRTAMRAFTSGIFRNTGPPPGPPKACGHTGCQLSTPDGCCGCLDTRPFNAGGYMHYVDGRGWQSGSLRSASYCAHCRQNPPSSLSSLPLSATPQHQESRHQPAATTVSLRDPFVGSPAASSVLASHSPHIMSTPEPLRKRCGHDYCILSIPTCCACLDRRPHTASYPLYIDGQGITSTGTRSSMYCSPCRDFHNPSRPTTTHEPGRRSAFPTMSEPQRTMFTRTFGETMAETATNPNYASPLEQISSVAVRTEDEPESAHDTSEHDNSTHTPCPSLVQSLAPSRADARGSGTDPEEDLCKICFEAPPDALFLPCAHLVTCAACAVLILTHNALSPDPQHDEISGRDLIRHVERLRPKRLAGQLGYAALTDIMRRAGKRDGEKAVCPICRDAVKQWIRVYRT</sequence>
<evidence type="ECO:0000259" key="2">
    <source>
        <dbReference type="SMART" id="SM00184"/>
    </source>
</evidence>
<evidence type="ECO:0000256" key="1">
    <source>
        <dbReference type="SAM" id="MobiDB-lite"/>
    </source>
</evidence>
<dbReference type="PANTHER" id="PTHR14879">
    <property type="entry name" value="CASPASE REGULATOR, RING FINGER DOMAIN-CONTAINING"/>
    <property type="match status" value="1"/>
</dbReference>
<evidence type="ECO:0000313" key="3">
    <source>
        <dbReference type="EMBL" id="KIM90054.1"/>
    </source>
</evidence>
<dbReference type="HOGENOM" id="CLU_645759_0_0_1"/>
<feature type="region of interest" description="Disordered" evidence="1">
    <location>
        <begin position="219"/>
        <end position="239"/>
    </location>
</feature>
<evidence type="ECO:0000313" key="4">
    <source>
        <dbReference type="Proteomes" id="UP000054166"/>
    </source>
</evidence>
<feature type="domain" description="RING-type" evidence="2">
    <location>
        <begin position="97"/>
        <end position="180"/>
    </location>
</feature>
<dbReference type="InParanoid" id="A0A0C3GEE1"/>
<dbReference type="InterPro" id="IPR051728">
    <property type="entry name" value="RING-FYVE_E3_ubiquitin-ligase"/>
</dbReference>
<organism evidence="3 4">
    <name type="scientific">Piloderma croceum (strain F 1598)</name>
    <dbReference type="NCBI Taxonomy" id="765440"/>
    <lineage>
        <taxon>Eukaryota</taxon>
        <taxon>Fungi</taxon>
        <taxon>Dikarya</taxon>
        <taxon>Basidiomycota</taxon>
        <taxon>Agaricomycotina</taxon>
        <taxon>Agaricomycetes</taxon>
        <taxon>Agaricomycetidae</taxon>
        <taxon>Atheliales</taxon>
        <taxon>Atheliaceae</taxon>
        <taxon>Piloderma</taxon>
    </lineage>
</organism>
<feature type="domain" description="RING-type" evidence="2">
    <location>
        <begin position="323"/>
        <end position="412"/>
    </location>
</feature>
<dbReference type="Pfam" id="PF13920">
    <property type="entry name" value="zf-C3HC4_3"/>
    <property type="match status" value="1"/>
</dbReference>